<feature type="region of interest" description="Disordered" evidence="1">
    <location>
        <begin position="354"/>
        <end position="424"/>
    </location>
</feature>
<dbReference type="AlphaFoldDB" id="A0ABC8T3B9"/>
<dbReference type="EMBL" id="CAUOFW020004059">
    <property type="protein sequence ID" value="CAK9163675.1"/>
    <property type="molecule type" value="Genomic_DNA"/>
</dbReference>
<feature type="compositionally biased region" description="Polar residues" evidence="1">
    <location>
        <begin position="248"/>
        <end position="266"/>
    </location>
</feature>
<feature type="compositionally biased region" description="Basic and acidic residues" evidence="1">
    <location>
        <begin position="32"/>
        <end position="43"/>
    </location>
</feature>
<evidence type="ECO:0008006" key="4">
    <source>
        <dbReference type="Google" id="ProtNLM"/>
    </source>
</evidence>
<evidence type="ECO:0000313" key="2">
    <source>
        <dbReference type="EMBL" id="CAK9163675.1"/>
    </source>
</evidence>
<feature type="compositionally biased region" description="Polar residues" evidence="1">
    <location>
        <begin position="107"/>
        <end position="118"/>
    </location>
</feature>
<proteinExistence type="predicted"/>
<sequence length="761" mass="82781">MGNSSPTKDPFPLSGPLVIAEVLGKKKSSPKPNKDKDQAKDRYLFKRRDELNEFRSHQTNKGQASSFTQPVYVEGSSAFAAGEYVLQKRASAVSVRPEMSAKHEHTGTISKKGASSLSRDVTAKEAEKHAVTKFSRPGLADDMPYRSQSSTLEGFQLPSTLPAAVEEWDRHKQVQYVHSGAHVLAAPETQHHDEGSRVIDSGGKKAKVRKRPVAELNNEHSVPVEKKKRKKEMGIEMNSDHGHMRTASGKSGTSVGMVSEGTSVQGALSPREDFQVDQQKKDNGASTLLLDCTGSQQTVGIDNIEMDLPQLLSYLQALALNPFHGVGRSPAIIRQVFLRFRSLVYQKSLALLPPADSDSNESWASKSPEGNIVTDNNLVENVRDLPSSKPLKPSKQLVRSEDPTKAGQKRGPSDRQEEMAAKRKKKINDVKLLVAEKKASQKIPEAQRADIKERVFPAPAKASSKKADPPMRAHDPTMLVMKFPPRGTLPSLSELKARFARFGPLDHSGTRVFWKSSTCRVVYLHKIDAQAACKFAMGSGNLFGNTNVRCHIRELGAPASELESAKVQREDPSAGTPYGRDSLVEQRSATALTTPILQQPVQLKSCLKKLSGDEAVAVTGGGGGGRGARVKFMLGGEESSRGEQLIGSKNFNNASFADGGASSSSLAMDFNSKNFEKVIPPSQSPVLPLPSVQFPKAQNNMHYTELAPRNMHNFNTPTNPPQIPGPSNIDIAQQMLSLLTKCNDVVANLTASLGYVPYHPL</sequence>
<feature type="compositionally biased region" description="Basic and acidic residues" evidence="1">
    <location>
        <begin position="411"/>
        <end position="421"/>
    </location>
</feature>
<organism evidence="2 3">
    <name type="scientific">Ilex paraguariensis</name>
    <name type="common">yerba mate</name>
    <dbReference type="NCBI Taxonomy" id="185542"/>
    <lineage>
        <taxon>Eukaryota</taxon>
        <taxon>Viridiplantae</taxon>
        <taxon>Streptophyta</taxon>
        <taxon>Embryophyta</taxon>
        <taxon>Tracheophyta</taxon>
        <taxon>Spermatophyta</taxon>
        <taxon>Magnoliopsida</taxon>
        <taxon>eudicotyledons</taxon>
        <taxon>Gunneridae</taxon>
        <taxon>Pentapetalae</taxon>
        <taxon>asterids</taxon>
        <taxon>campanulids</taxon>
        <taxon>Aquifoliales</taxon>
        <taxon>Aquifoliaceae</taxon>
        <taxon>Ilex</taxon>
    </lineage>
</organism>
<feature type="region of interest" description="Disordered" evidence="1">
    <location>
        <begin position="94"/>
        <end position="118"/>
    </location>
</feature>
<keyword evidence="3" id="KW-1185">Reference proteome</keyword>
<reference evidence="2 3" key="1">
    <citation type="submission" date="2024-02" db="EMBL/GenBank/DDBJ databases">
        <authorList>
            <person name="Vignale AGUSTIN F."/>
            <person name="Sosa J E."/>
            <person name="Modenutti C."/>
        </authorList>
    </citation>
    <scope>NUCLEOTIDE SEQUENCE [LARGE SCALE GENOMIC DNA]</scope>
</reference>
<name>A0ABC8T3B9_9AQUA</name>
<feature type="region of interest" description="Disordered" evidence="1">
    <location>
        <begin position="561"/>
        <end position="581"/>
    </location>
</feature>
<comment type="caution">
    <text evidence="2">The sequence shown here is derived from an EMBL/GenBank/DDBJ whole genome shotgun (WGS) entry which is preliminary data.</text>
</comment>
<dbReference type="InterPro" id="IPR052657">
    <property type="entry name" value="PDP_family_Arabidopsis"/>
</dbReference>
<protein>
    <recommendedName>
        <fullName evidence="4">RRM domain-containing protein</fullName>
    </recommendedName>
</protein>
<feature type="region of interest" description="Disordered" evidence="1">
    <location>
        <begin position="23"/>
        <end position="43"/>
    </location>
</feature>
<gene>
    <name evidence="2" type="ORF">ILEXP_LOCUS32725</name>
</gene>
<feature type="compositionally biased region" description="Basic and acidic residues" evidence="1">
    <location>
        <begin position="563"/>
        <end position="572"/>
    </location>
</feature>
<dbReference type="PANTHER" id="PTHR10688">
    <property type="entry name" value="PWWP DOMAIN-CONTAINING PROTEIN"/>
    <property type="match status" value="1"/>
</dbReference>
<dbReference type="PANTHER" id="PTHR10688:SF5">
    <property type="entry name" value="PWWP DOMAIN-CONTAINING PROTEIN 1-RELATED"/>
    <property type="match status" value="1"/>
</dbReference>
<feature type="compositionally biased region" description="Basic and acidic residues" evidence="1">
    <location>
        <begin position="232"/>
        <end position="243"/>
    </location>
</feature>
<accession>A0ABC8T3B9</accession>
<dbReference type="Proteomes" id="UP001642360">
    <property type="component" value="Unassembled WGS sequence"/>
</dbReference>
<feature type="region of interest" description="Disordered" evidence="1">
    <location>
        <begin position="189"/>
        <end position="277"/>
    </location>
</feature>
<evidence type="ECO:0000256" key="1">
    <source>
        <dbReference type="SAM" id="MobiDB-lite"/>
    </source>
</evidence>
<evidence type="ECO:0000313" key="3">
    <source>
        <dbReference type="Proteomes" id="UP001642360"/>
    </source>
</evidence>